<keyword evidence="6" id="KW-0092">Biotin</keyword>
<dbReference type="EC" id="6.4.1.4" evidence="11"/>
<dbReference type="Pfam" id="PF02785">
    <property type="entry name" value="Biotin_carb_C"/>
    <property type="match status" value="1"/>
</dbReference>
<dbReference type="InterPro" id="IPR005479">
    <property type="entry name" value="CPAse_ATP-bd"/>
</dbReference>
<dbReference type="FunFam" id="3.40.50.20:FF:000010">
    <property type="entry name" value="Propionyl-CoA carboxylase subunit alpha"/>
    <property type="match status" value="1"/>
</dbReference>
<dbReference type="InterPro" id="IPR001882">
    <property type="entry name" value="Biotin_BS"/>
</dbReference>
<dbReference type="InterPro" id="IPR011054">
    <property type="entry name" value="Rudment_hybrid_motif"/>
</dbReference>
<keyword evidence="2 11" id="KW-0436">Ligase</keyword>
<dbReference type="Gene3D" id="3.30.470.20">
    <property type="entry name" value="ATP-grasp fold, B domain"/>
    <property type="match status" value="1"/>
</dbReference>
<evidence type="ECO:0000256" key="5">
    <source>
        <dbReference type="ARBA" id="ARBA00022946"/>
    </source>
</evidence>
<dbReference type="PROSITE" id="PS50979">
    <property type="entry name" value="BC"/>
    <property type="match status" value="1"/>
</dbReference>
<dbReference type="PANTHER" id="PTHR18866">
    <property type="entry name" value="CARBOXYLASE:PYRUVATE/ACETYL-COA/PROPIONYL-COA CARBOXYLASE"/>
    <property type="match status" value="1"/>
</dbReference>
<dbReference type="FunFam" id="3.30.470.20:FF:000028">
    <property type="entry name" value="Methylcrotonoyl-CoA carboxylase subunit alpha, mitochondrial"/>
    <property type="match status" value="1"/>
</dbReference>
<protein>
    <submittedName>
        <fullName evidence="11">Methylcrotonyl-CoA carboxylase biotin-containing subunit</fullName>
        <ecNumber evidence="11">6.4.1.4</ecNumber>
    </submittedName>
</protein>
<dbReference type="KEGG" id="ccs:CCNA_02250"/>
<evidence type="ECO:0000256" key="4">
    <source>
        <dbReference type="ARBA" id="ARBA00022840"/>
    </source>
</evidence>
<dbReference type="GO" id="GO:0004485">
    <property type="term" value="F:methylcrotonoyl-CoA carboxylase activity"/>
    <property type="evidence" value="ECO:0007669"/>
    <property type="project" value="UniProtKB-EC"/>
</dbReference>
<feature type="domain" description="Biotin carboxylation" evidence="10">
    <location>
        <begin position="1"/>
        <end position="450"/>
    </location>
</feature>
<dbReference type="OrthoDB" id="9763189at2"/>
<evidence type="ECO:0000259" key="8">
    <source>
        <dbReference type="PROSITE" id="PS50968"/>
    </source>
</evidence>
<dbReference type="RefSeq" id="WP_010920029.1">
    <property type="nucleotide sequence ID" value="NC_011916.1"/>
</dbReference>
<dbReference type="GO" id="GO:0046872">
    <property type="term" value="F:metal ion binding"/>
    <property type="evidence" value="ECO:0007669"/>
    <property type="project" value="InterPro"/>
</dbReference>
<evidence type="ECO:0000313" key="11">
    <source>
        <dbReference type="EMBL" id="ACL95715.1"/>
    </source>
</evidence>
<dbReference type="InterPro" id="IPR000089">
    <property type="entry name" value="Biotin_lipoyl"/>
</dbReference>
<dbReference type="Proteomes" id="UP000001364">
    <property type="component" value="Chromosome"/>
</dbReference>
<dbReference type="InterPro" id="IPR011764">
    <property type="entry name" value="Biotin_carboxylation_dom"/>
</dbReference>
<evidence type="ECO:0000313" key="12">
    <source>
        <dbReference type="Proteomes" id="UP000001364"/>
    </source>
</evidence>
<dbReference type="FunFam" id="2.40.50.100:FF:000003">
    <property type="entry name" value="Acetyl-CoA carboxylase biotin carboxyl carrier protein"/>
    <property type="match status" value="1"/>
</dbReference>
<evidence type="ECO:0000256" key="2">
    <source>
        <dbReference type="ARBA" id="ARBA00022598"/>
    </source>
</evidence>
<accession>A0A0H3C9X8</accession>
<comment type="cofactor">
    <cofactor evidence="1">
        <name>biotin</name>
        <dbReference type="ChEBI" id="CHEBI:57586"/>
    </cofactor>
</comment>
<keyword evidence="5" id="KW-0809">Transit peptide</keyword>
<dbReference type="InterPro" id="IPR005482">
    <property type="entry name" value="Biotin_COase_C"/>
</dbReference>
<dbReference type="PANTHER" id="PTHR18866:SF33">
    <property type="entry name" value="METHYLCROTONOYL-COA CARBOXYLASE SUBUNIT ALPHA, MITOCHONDRIAL-RELATED"/>
    <property type="match status" value="1"/>
</dbReference>
<feature type="domain" description="ATP-grasp" evidence="9">
    <location>
        <begin position="120"/>
        <end position="322"/>
    </location>
</feature>
<evidence type="ECO:0000259" key="10">
    <source>
        <dbReference type="PROSITE" id="PS50979"/>
    </source>
</evidence>
<evidence type="ECO:0000256" key="1">
    <source>
        <dbReference type="ARBA" id="ARBA00001953"/>
    </source>
</evidence>
<name>A0A0H3C9X8_CAUVN</name>
<organism evidence="11 12">
    <name type="scientific">Caulobacter vibrioides (strain NA1000 / CB15N)</name>
    <name type="common">Caulobacter crescentus</name>
    <dbReference type="NCBI Taxonomy" id="565050"/>
    <lineage>
        <taxon>Bacteria</taxon>
        <taxon>Pseudomonadati</taxon>
        <taxon>Pseudomonadota</taxon>
        <taxon>Alphaproteobacteria</taxon>
        <taxon>Caulobacterales</taxon>
        <taxon>Caulobacteraceae</taxon>
        <taxon>Caulobacter</taxon>
    </lineage>
</organism>
<keyword evidence="4 7" id="KW-0067">ATP-binding</keyword>
<sequence>MLSSVLIANRGEIARRIIRTARELGVRTIAVYSEADANAPFVMEADAAILIGPAPAKESYLDPRKILAAARQMGAEAIHPGYGFLSENAEFAQSVIDAGLVWIGPPPSAIRAMGLKDAAKAVMIKAGVPTTPGYLGEDQSVERLTVEAAKIGYPVLIKAVAGGGGKGMRKVERAEDFEAALGSCRREASAAFGDDRVLLEKYVTRPRHIEVQVFGDSHGNVVHLFERDCSLQRRHQKVIEEAPAPGMDEATREAVCAAAVKAAQAVNYVGAGTVEFIADASEGLRADRIWFMEMNTRLQVEHPVTEMVTGQDLVEWQLRVASGEPLPLEQDEITLDGWAMEARLYAENPATGFLPSTGKLKHFRLPEGDVRVDSAVEEGGEVTPFYDPMIAKLIAHGADREDAAQRLAEACALVEVWPVKTNAAFLAKCASHPDFVDGAVDTGFIEARLDELTERAFSDEPAMAAIGWRLDSFLEAEARRDPWEGAPSKLLGFRMNAPRASMHLPMSTDGKATPLRVALIGGGTEDWSWDIRHADGSTFDEVTRLPTTYGKGPIQVFEGGDVQEFDFVAKIGGAGEGGASDGAILSPMPGKIVSVSVSAGQTVSKGQTLLTLEAMKMEHAMAAPFDGVVAELSAVAGGQVSEGVVLARLEPAVA</sequence>
<dbReference type="Pfam" id="PF02786">
    <property type="entry name" value="CPSase_L_D2"/>
    <property type="match status" value="1"/>
</dbReference>
<dbReference type="SMR" id="A0A0H3C9X8"/>
<dbReference type="FunFam" id="3.30.1490.20:FF:000003">
    <property type="entry name" value="acetyl-CoA carboxylase isoform X1"/>
    <property type="match status" value="1"/>
</dbReference>
<dbReference type="PhylomeDB" id="A0A0H3C9X8"/>
<dbReference type="InterPro" id="IPR011761">
    <property type="entry name" value="ATP-grasp"/>
</dbReference>
<dbReference type="PROSITE" id="PS00867">
    <property type="entry name" value="CPSASE_2"/>
    <property type="match status" value="1"/>
</dbReference>
<dbReference type="EMBL" id="CP001340">
    <property type="protein sequence ID" value="ACL95715.1"/>
    <property type="molecule type" value="Genomic_DNA"/>
</dbReference>
<reference evidence="11 12" key="1">
    <citation type="journal article" date="2010" name="J. Bacteriol.">
        <title>The genetic basis of laboratory adaptation in Caulobacter crescentus.</title>
        <authorList>
            <person name="Marks M.E."/>
            <person name="Castro-Rojas C.M."/>
            <person name="Teiling C."/>
            <person name="Du L."/>
            <person name="Kapatral V."/>
            <person name="Walunas T.L."/>
            <person name="Crosson S."/>
        </authorList>
    </citation>
    <scope>NUCLEOTIDE SEQUENCE [LARGE SCALE GENOMIC DNA]</scope>
    <source>
        <strain evidence="12">NA1000 / CB15N</strain>
    </source>
</reference>
<dbReference type="RefSeq" id="YP_002517623.1">
    <property type="nucleotide sequence ID" value="NC_011916.1"/>
</dbReference>
<dbReference type="PROSITE" id="PS50975">
    <property type="entry name" value="ATP_GRASP"/>
    <property type="match status" value="1"/>
</dbReference>
<keyword evidence="3 7" id="KW-0547">Nucleotide-binding</keyword>
<dbReference type="GO" id="GO:0005524">
    <property type="term" value="F:ATP binding"/>
    <property type="evidence" value="ECO:0007669"/>
    <property type="project" value="UniProtKB-UniRule"/>
</dbReference>
<dbReference type="SUPFAM" id="SSF51246">
    <property type="entry name" value="Rudiment single hybrid motif"/>
    <property type="match status" value="1"/>
</dbReference>
<dbReference type="PROSITE" id="PS50968">
    <property type="entry name" value="BIOTINYL_LIPOYL"/>
    <property type="match status" value="1"/>
</dbReference>
<dbReference type="InterPro" id="IPR016185">
    <property type="entry name" value="PreATP-grasp_dom_sf"/>
</dbReference>
<evidence type="ECO:0000259" key="9">
    <source>
        <dbReference type="PROSITE" id="PS50975"/>
    </source>
</evidence>
<evidence type="ECO:0000256" key="6">
    <source>
        <dbReference type="ARBA" id="ARBA00023267"/>
    </source>
</evidence>
<dbReference type="SMART" id="SM00878">
    <property type="entry name" value="Biotin_carb_C"/>
    <property type="match status" value="1"/>
</dbReference>
<dbReference type="Pfam" id="PF00364">
    <property type="entry name" value="Biotin_lipoyl"/>
    <property type="match status" value="1"/>
</dbReference>
<dbReference type="PROSITE" id="PS00188">
    <property type="entry name" value="BIOTIN"/>
    <property type="match status" value="1"/>
</dbReference>
<dbReference type="PATRIC" id="fig|565050.3.peg.2204"/>
<dbReference type="InterPro" id="IPR005481">
    <property type="entry name" value="BC-like_N"/>
</dbReference>
<dbReference type="Pfam" id="PF00289">
    <property type="entry name" value="Biotin_carb_N"/>
    <property type="match status" value="1"/>
</dbReference>
<dbReference type="Gene3D" id="2.40.50.100">
    <property type="match status" value="1"/>
</dbReference>
<dbReference type="HOGENOM" id="CLU_000395_3_1_5"/>
<evidence type="ECO:0000256" key="3">
    <source>
        <dbReference type="ARBA" id="ARBA00022741"/>
    </source>
</evidence>
<feature type="domain" description="Lipoyl-binding" evidence="8">
    <location>
        <begin position="574"/>
        <end position="650"/>
    </location>
</feature>
<gene>
    <name evidence="11" type="ordered locus">CCNA_02250</name>
</gene>
<dbReference type="SUPFAM" id="SSF52440">
    <property type="entry name" value="PreATP-grasp domain"/>
    <property type="match status" value="1"/>
</dbReference>
<dbReference type="SUPFAM" id="SSF56059">
    <property type="entry name" value="Glutathione synthetase ATP-binding domain-like"/>
    <property type="match status" value="1"/>
</dbReference>
<dbReference type="SUPFAM" id="SSF51230">
    <property type="entry name" value="Single hybrid motif"/>
    <property type="match status" value="1"/>
</dbReference>
<keyword evidence="12" id="KW-1185">Reference proteome</keyword>
<evidence type="ECO:0000256" key="7">
    <source>
        <dbReference type="PROSITE-ProRule" id="PRU00409"/>
    </source>
</evidence>
<dbReference type="CDD" id="cd06850">
    <property type="entry name" value="biotinyl_domain"/>
    <property type="match status" value="1"/>
</dbReference>
<dbReference type="InterPro" id="IPR011053">
    <property type="entry name" value="Single_hybrid_motif"/>
</dbReference>
<dbReference type="AlphaFoldDB" id="A0A0H3C9X8"/>
<proteinExistence type="predicted"/>
<dbReference type="InterPro" id="IPR050856">
    <property type="entry name" value="Biotin_carboxylase_complex"/>
</dbReference>
<dbReference type="GeneID" id="7332613"/>